<dbReference type="OMA" id="QNIWHIL"/>
<dbReference type="AlphaFoldDB" id="U1HRP3"/>
<evidence type="ECO:0000259" key="6">
    <source>
        <dbReference type="PROSITE" id="PS51865"/>
    </source>
</evidence>
<evidence type="ECO:0000256" key="5">
    <source>
        <dbReference type="SAM" id="MobiDB-lite"/>
    </source>
</evidence>
<evidence type="ECO:0000256" key="2">
    <source>
        <dbReference type="ARBA" id="ARBA00022737"/>
    </source>
</evidence>
<gene>
    <name evidence="7" type="ORF">EPUS_01729</name>
</gene>
<keyword evidence="3" id="KW-0333">Golgi apparatus</keyword>
<feature type="domain" description="PDZ GRASP-type" evidence="6">
    <location>
        <begin position="119"/>
        <end position="209"/>
    </location>
</feature>
<evidence type="ECO:0000313" key="8">
    <source>
        <dbReference type="Proteomes" id="UP000019373"/>
    </source>
</evidence>
<accession>U1HRP3</accession>
<evidence type="ECO:0000313" key="7">
    <source>
        <dbReference type="EMBL" id="ERF71814.1"/>
    </source>
</evidence>
<keyword evidence="4" id="KW-0472">Membrane</keyword>
<sequence>MFGALNRFIARLDSDPAPQSATGGPSDSSYGFQVLRNTNAELPIEPWFDFIVGINGHVIDDPDPQLFAREVRNCAGYSLSLDIWSAKGQRSHTLTVAVPPAPKSLGLTLQLAPLNATQNIWHILSIPSPLSPAHLAGLLPHSDYILGTPSGTLRGEAALGELVEDHLNRSLVLWVYNSEFDVVREVEIVPRRGWGGEGALGAVLGFGALHRLPVGLGEEIQAPGEKLFEAEQRASMEKASTNEGVYFIPAESKGPIQQQPPPLANPNVLAPPMVSPSAMVGGTSIPGAAALHSKKSRHRAGGPPNRAFDDIFQEGAKKSQEQDFVPSRKGTPVAPPPKTGETDGLSTTGSQRVGSSASPAAVEDTGEPGDTEAT</sequence>
<comment type="subcellular location">
    <subcellularLocation>
        <location evidence="1">Golgi apparatus membrane</location>
    </subcellularLocation>
</comment>
<dbReference type="InterPro" id="IPR036034">
    <property type="entry name" value="PDZ_sf"/>
</dbReference>
<dbReference type="Proteomes" id="UP000019373">
    <property type="component" value="Unassembled WGS sequence"/>
</dbReference>
<protein>
    <recommendedName>
        <fullName evidence="6">PDZ GRASP-type domain-containing protein</fullName>
    </recommendedName>
</protein>
<dbReference type="RefSeq" id="XP_007802525.1">
    <property type="nucleotide sequence ID" value="XM_007804334.1"/>
</dbReference>
<dbReference type="InterPro" id="IPR024958">
    <property type="entry name" value="GRASP_PDZ"/>
</dbReference>
<dbReference type="GeneID" id="19236784"/>
<dbReference type="eggNOG" id="KOG3834">
    <property type="taxonomic scope" value="Eukaryota"/>
</dbReference>
<evidence type="ECO:0000256" key="3">
    <source>
        <dbReference type="ARBA" id="ARBA00023034"/>
    </source>
</evidence>
<feature type="compositionally biased region" description="Polar residues" evidence="5">
    <location>
        <begin position="344"/>
        <end position="358"/>
    </location>
</feature>
<feature type="region of interest" description="Disordered" evidence="5">
    <location>
        <begin position="290"/>
        <end position="374"/>
    </location>
</feature>
<evidence type="ECO:0000256" key="1">
    <source>
        <dbReference type="ARBA" id="ARBA00004394"/>
    </source>
</evidence>
<name>U1HRP3_ENDPU</name>
<dbReference type="InterPro" id="IPR007583">
    <property type="entry name" value="GRASP55_65"/>
</dbReference>
<dbReference type="PANTHER" id="PTHR12893">
    <property type="entry name" value="GOLGI REASSEMBLY STACKING PROTEIN GRASP"/>
    <property type="match status" value="1"/>
</dbReference>
<feature type="compositionally biased region" description="Acidic residues" evidence="5">
    <location>
        <begin position="364"/>
        <end position="374"/>
    </location>
</feature>
<reference evidence="8" key="1">
    <citation type="journal article" date="2014" name="BMC Genomics">
        <title>Genome characteristics reveal the impact of lichenization on lichen-forming fungus Endocarpon pusillum Hedwig (Verrucariales, Ascomycota).</title>
        <authorList>
            <person name="Wang Y.-Y."/>
            <person name="Liu B."/>
            <person name="Zhang X.-Y."/>
            <person name="Zhou Q.-M."/>
            <person name="Zhang T."/>
            <person name="Li H."/>
            <person name="Yu Y.-F."/>
            <person name="Zhang X.-L."/>
            <person name="Hao X.-Y."/>
            <person name="Wang M."/>
            <person name="Wang L."/>
            <person name="Wei J.-C."/>
        </authorList>
    </citation>
    <scope>NUCLEOTIDE SEQUENCE [LARGE SCALE GENOMIC DNA]</scope>
    <source>
        <strain evidence="8">Z07020 / HMAS-L-300199</strain>
    </source>
</reference>
<dbReference type="GO" id="GO:0000139">
    <property type="term" value="C:Golgi membrane"/>
    <property type="evidence" value="ECO:0007669"/>
    <property type="project" value="UniProtKB-SubCell"/>
</dbReference>
<dbReference type="GO" id="GO:0007030">
    <property type="term" value="P:Golgi organization"/>
    <property type="evidence" value="ECO:0007669"/>
    <property type="project" value="TreeGrafter"/>
</dbReference>
<dbReference type="PANTHER" id="PTHR12893:SF0">
    <property type="entry name" value="GRASP65"/>
    <property type="match status" value="1"/>
</dbReference>
<dbReference type="HOGENOM" id="CLU_025095_0_0_1"/>
<organism evidence="7 8">
    <name type="scientific">Endocarpon pusillum (strain Z07020 / HMAS-L-300199)</name>
    <name type="common">Lichen-forming fungus</name>
    <dbReference type="NCBI Taxonomy" id="1263415"/>
    <lineage>
        <taxon>Eukaryota</taxon>
        <taxon>Fungi</taxon>
        <taxon>Dikarya</taxon>
        <taxon>Ascomycota</taxon>
        <taxon>Pezizomycotina</taxon>
        <taxon>Eurotiomycetes</taxon>
        <taxon>Chaetothyriomycetidae</taxon>
        <taxon>Verrucariales</taxon>
        <taxon>Verrucariaceae</taxon>
        <taxon>Endocarpon</taxon>
    </lineage>
</organism>
<dbReference type="EMBL" id="KE721191">
    <property type="protein sequence ID" value="ERF71814.1"/>
    <property type="molecule type" value="Genomic_DNA"/>
</dbReference>
<proteinExistence type="predicted"/>
<dbReference type="OrthoDB" id="3318at2759"/>
<dbReference type="Pfam" id="PF04495">
    <property type="entry name" value="GRASP55_65"/>
    <property type="match status" value="1"/>
</dbReference>
<dbReference type="Gene3D" id="2.30.42.10">
    <property type="match status" value="2"/>
</dbReference>
<keyword evidence="2" id="KW-0677">Repeat</keyword>
<dbReference type="PROSITE" id="PS51865">
    <property type="entry name" value="PDZ_GRASP"/>
    <property type="match status" value="1"/>
</dbReference>
<keyword evidence="8" id="KW-1185">Reference proteome</keyword>
<evidence type="ECO:0000256" key="4">
    <source>
        <dbReference type="ARBA" id="ARBA00023136"/>
    </source>
</evidence>